<dbReference type="SUPFAM" id="SSF50998">
    <property type="entry name" value="Quinoprotein alcohol dehydrogenase-like"/>
    <property type="match status" value="1"/>
</dbReference>
<accession>A0A0M4D6N5</accession>
<dbReference type="OrthoDB" id="3443514at2"/>
<dbReference type="STRING" id="38300.SPRI_1152"/>
<dbReference type="EMBL" id="CP011340">
    <property type="protein sequence ID" value="ALC19458.1"/>
    <property type="molecule type" value="Genomic_DNA"/>
</dbReference>
<dbReference type="RefSeq" id="WP_005309222.1">
    <property type="nucleotide sequence ID" value="NZ_CP011340.1"/>
</dbReference>
<sequence>MCVDHLGTVRAADIDNATPLARIAANAPQVIGLCALSDGTVLTLDEAGRVHADSTRAVRAARSGTEALLTDEPDETRVLLDTLQRVTGTAIASTSSMGADIVFLGDADGRVHVLGGATGAAVLHRGRVTAVAGLAVHATDETTAPLPYSGGADGTVRAWAPGLDPMPVPVAARRPGVVGTGRT</sequence>
<dbReference type="Proteomes" id="UP000060513">
    <property type="component" value="Chromosome"/>
</dbReference>
<reference evidence="1 2" key="1">
    <citation type="submission" date="2015-08" db="EMBL/GenBank/DDBJ databases">
        <title>Genome sequence of the pristinamycin over-producing bacterium Streptomyces pristinaespiralis HCCB10218.</title>
        <authorList>
            <person name="Tian J."/>
            <person name="Yang J."/>
            <person name="Li L."/>
            <person name="Ruan L."/>
            <person name="Wei W."/>
            <person name="Zheng G."/>
            <person name="Wei Z."/>
            <person name="Yang S."/>
            <person name="Ge M."/>
            <person name="Jiang W."/>
            <person name="Lu Y."/>
        </authorList>
    </citation>
    <scope>NUCLEOTIDE SEQUENCE [LARGE SCALE GENOMIC DNA]</scope>
    <source>
        <strain evidence="1 2">HCCB 10218</strain>
    </source>
</reference>
<name>A0A0M4D6N5_STRPR</name>
<protein>
    <submittedName>
        <fullName evidence="1">Uncharacterized protein</fullName>
    </submittedName>
</protein>
<dbReference type="KEGG" id="spri:SPRI_1152"/>
<dbReference type="AlphaFoldDB" id="A0A0M4D6N5"/>
<dbReference type="GeneID" id="97237773"/>
<evidence type="ECO:0000313" key="1">
    <source>
        <dbReference type="EMBL" id="ALC19458.1"/>
    </source>
</evidence>
<dbReference type="InterPro" id="IPR015943">
    <property type="entry name" value="WD40/YVTN_repeat-like_dom_sf"/>
</dbReference>
<gene>
    <name evidence="1" type="ORF">SPRI_1152</name>
</gene>
<organism evidence="1">
    <name type="scientific">Streptomyces pristinaespiralis</name>
    <dbReference type="NCBI Taxonomy" id="38300"/>
    <lineage>
        <taxon>Bacteria</taxon>
        <taxon>Bacillati</taxon>
        <taxon>Actinomycetota</taxon>
        <taxon>Actinomycetes</taxon>
        <taxon>Kitasatosporales</taxon>
        <taxon>Streptomycetaceae</taxon>
        <taxon>Streptomyces</taxon>
    </lineage>
</organism>
<dbReference type="PATRIC" id="fig|38300.4.peg.1232"/>
<dbReference type="InterPro" id="IPR011047">
    <property type="entry name" value="Quinoprotein_ADH-like_sf"/>
</dbReference>
<evidence type="ECO:0000313" key="2">
    <source>
        <dbReference type="Proteomes" id="UP000060513"/>
    </source>
</evidence>
<proteinExistence type="predicted"/>
<dbReference type="Gene3D" id="2.130.10.10">
    <property type="entry name" value="YVTN repeat-like/Quinoprotein amine dehydrogenase"/>
    <property type="match status" value="1"/>
</dbReference>